<comment type="caution">
    <text evidence="1">The sequence shown here is derived from an EMBL/GenBank/DDBJ whole genome shotgun (WGS) entry which is preliminary data.</text>
</comment>
<accession>A0A922J4U6</accession>
<evidence type="ECO:0000313" key="1">
    <source>
        <dbReference type="EMBL" id="KAG6692214.1"/>
    </source>
</evidence>
<dbReference type="AlphaFoldDB" id="A0A922J4U6"/>
<gene>
    <name evidence="1" type="ORF">I3842_10G103300</name>
</gene>
<reference evidence="1" key="1">
    <citation type="submission" date="2021-01" db="EMBL/GenBank/DDBJ databases">
        <authorList>
            <person name="Lovell J.T."/>
            <person name="Bentley N."/>
            <person name="Bhattarai G."/>
            <person name="Jenkins J.W."/>
            <person name="Sreedasyam A."/>
            <person name="Alarcon Y."/>
            <person name="Bock C."/>
            <person name="Boston L."/>
            <person name="Carlson J."/>
            <person name="Cervantes K."/>
            <person name="Clermont K."/>
            <person name="Krom N."/>
            <person name="Kubenka K."/>
            <person name="Mamidi S."/>
            <person name="Mattison C."/>
            <person name="Monteros M."/>
            <person name="Pisani C."/>
            <person name="Plott C."/>
            <person name="Rajasekar S."/>
            <person name="Rhein H.S."/>
            <person name="Rohla C."/>
            <person name="Song M."/>
            <person name="Hilaire R.S."/>
            <person name="Shu S."/>
            <person name="Wells L."/>
            <person name="Wang X."/>
            <person name="Webber J."/>
            <person name="Heerema R.J."/>
            <person name="Klein P."/>
            <person name="Conner P."/>
            <person name="Grauke L."/>
            <person name="Grimwood J."/>
            <person name="Schmutz J."/>
            <person name="Randall J.J."/>
        </authorList>
    </citation>
    <scope>NUCLEOTIDE SEQUENCE</scope>
    <source>
        <tissue evidence="1">Leaf</tissue>
    </source>
</reference>
<sequence>MGIPKLSTWNMKFKATDSQTLLYFNLENELSAIAIERRLPTSCRMFIGTCKRLRIMVLNF</sequence>
<organism evidence="1 2">
    <name type="scientific">Carya illinoinensis</name>
    <name type="common">Pecan</name>
    <dbReference type="NCBI Taxonomy" id="32201"/>
    <lineage>
        <taxon>Eukaryota</taxon>
        <taxon>Viridiplantae</taxon>
        <taxon>Streptophyta</taxon>
        <taxon>Embryophyta</taxon>
        <taxon>Tracheophyta</taxon>
        <taxon>Spermatophyta</taxon>
        <taxon>Magnoliopsida</taxon>
        <taxon>eudicotyledons</taxon>
        <taxon>Gunneridae</taxon>
        <taxon>Pentapetalae</taxon>
        <taxon>rosids</taxon>
        <taxon>fabids</taxon>
        <taxon>Fagales</taxon>
        <taxon>Juglandaceae</taxon>
        <taxon>Carya</taxon>
    </lineage>
</organism>
<dbReference type="Proteomes" id="UP000811246">
    <property type="component" value="Chromosome 10"/>
</dbReference>
<protein>
    <submittedName>
        <fullName evidence="1">Uncharacterized protein</fullName>
    </submittedName>
</protein>
<dbReference type="EMBL" id="CM031834">
    <property type="protein sequence ID" value="KAG6692214.1"/>
    <property type="molecule type" value="Genomic_DNA"/>
</dbReference>
<evidence type="ECO:0000313" key="2">
    <source>
        <dbReference type="Proteomes" id="UP000811246"/>
    </source>
</evidence>
<name>A0A922J4U6_CARIL</name>
<proteinExistence type="predicted"/>